<feature type="compositionally biased region" description="Polar residues" evidence="1">
    <location>
        <begin position="127"/>
        <end position="136"/>
    </location>
</feature>
<feature type="region of interest" description="Disordered" evidence="1">
    <location>
        <begin position="52"/>
        <end position="188"/>
    </location>
</feature>
<sequence length="188" mass="20944">MIDQKKATRVEIEYNWRPPRCSKCKVFGHSDSTCPKLQTKEQHKGVAVWLQRTDAQVNSKDNNDNKEKPGELSDVNFKGSNEELPCVQPIPSNGASCGDNTNKEDAQHEDEGWEVPKRKHTCRARVENQSTTSQVGDKQGDGYVDDSQCRPVKLSAAQDQSLIKDKGQDRSKLGPNGVELDRGLDPPN</sequence>
<name>A0A2G5CKM7_AQUCA</name>
<dbReference type="OrthoDB" id="1939300at2759"/>
<evidence type="ECO:0000313" key="2">
    <source>
        <dbReference type="EMBL" id="PIA31818.1"/>
    </source>
</evidence>
<dbReference type="InParanoid" id="A0A2G5CKM7"/>
<proteinExistence type="predicted"/>
<keyword evidence="3" id="KW-1185">Reference proteome</keyword>
<feature type="compositionally biased region" description="Basic and acidic residues" evidence="1">
    <location>
        <begin position="61"/>
        <end position="71"/>
    </location>
</feature>
<dbReference type="AlphaFoldDB" id="A0A2G5CKM7"/>
<dbReference type="Proteomes" id="UP000230069">
    <property type="component" value="Unassembled WGS sequence"/>
</dbReference>
<feature type="compositionally biased region" description="Polar residues" evidence="1">
    <location>
        <begin position="90"/>
        <end position="100"/>
    </location>
</feature>
<feature type="compositionally biased region" description="Basic and acidic residues" evidence="1">
    <location>
        <begin position="101"/>
        <end position="116"/>
    </location>
</feature>
<evidence type="ECO:0008006" key="4">
    <source>
        <dbReference type="Google" id="ProtNLM"/>
    </source>
</evidence>
<accession>A0A2G5CKM7</accession>
<protein>
    <recommendedName>
        <fullName evidence="4">Zinc knuckle CX2CX4HX4C domain-containing protein</fullName>
    </recommendedName>
</protein>
<reference evidence="2 3" key="1">
    <citation type="submission" date="2017-09" db="EMBL/GenBank/DDBJ databases">
        <title>WGS assembly of Aquilegia coerulea Goldsmith.</title>
        <authorList>
            <person name="Hodges S."/>
            <person name="Kramer E."/>
            <person name="Nordborg M."/>
            <person name="Tomkins J."/>
            <person name="Borevitz J."/>
            <person name="Derieg N."/>
            <person name="Yan J."/>
            <person name="Mihaltcheva S."/>
            <person name="Hayes R.D."/>
            <person name="Rokhsar D."/>
        </authorList>
    </citation>
    <scope>NUCLEOTIDE SEQUENCE [LARGE SCALE GENOMIC DNA]</scope>
    <source>
        <strain evidence="3">cv. Goldsmith</strain>
    </source>
</reference>
<evidence type="ECO:0000256" key="1">
    <source>
        <dbReference type="SAM" id="MobiDB-lite"/>
    </source>
</evidence>
<organism evidence="2 3">
    <name type="scientific">Aquilegia coerulea</name>
    <name type="common">Rocky mountain columbine</name>
    <dbReference type="NCBI Taxonomy" id="218851"/>
    <lineage>
        <taxon>Eukaryota</taxon>
        <taxon>Viridiplantae</taxon>
        <taxon>Streptophyta</taxon>
        <taxon>Embryophyta</taxon>
        <taxon>Tracheophyta</taxon>
        <taxon>Spermatophyta</taxon>
        <taxon>Magnoliopsida</taxon>
        <taxon>Ranunculales</taxon>
        <taxon>Ranunculaceae</taxon>
        <taxon>Thalictroideae</taxon>
        <taxon>Aquilegia</taxon>
    </lineage>
</organism>
<dbReference type="EMBL" id="KZ305065">
    <property type="protein sequence ID" value="PIA31818.1"/>
    <property type="molecule type" value="Genomic_DNA"/>
</dbReference>
<evidence type="ECO:0000313" key="3">
    <source>
        <dbReference type="Proteomes" id="UP000230069"/>
    </source>
</evidence>
<gene>
    <name evidence="2" type="ORF">AQUCO_04800008v1</name>
</gene>
<feature type="compositionally biased region" description="Basic and acidic residues" evidence="1">
    <location>
        <begin position="162"/>
        <end position="172"/>
    </location>
</feature>
<feature type="compositionally biased region" description="Basic and acidic residues" evidence="1">
    <location>
        <begin position="179"/>
        <end position="188"/>
    </location>
</feature>